<reference evidence="2" key="1">
    <citation type="journal article" date="2014" name="Science">
        <title>The coffee genome provides insight into the convergent evolution of caffeine biosynthesis.</title>
        <authorList>
            <person name="Denoeud F."/>
            <person name="Carretero-Paulet L."/>
            <person name="Dereeper A."/>
            <person name="Droc G."/>
            <person name="Guyot R."/>
            <person name="Pietrella M."/>
            <person name="Zheng C."/>
            <person name="Alberti A."/>
            <person name="Anthony F."/>
            <person name="Aprea G."/>
            <person name="Aury J.M."/>
            <person name="Bento P."/>
            <person name="Bernard M."/>
            <person name="Bocs S."/>
            <person name="Campa C."/>
            <person name="Cenci A."/>
            <person name="Combes M.C."/>
            <person name="Crouzillat D."/>
            <person name="Da Silva C."/>
            <person name="Daddiego L."/>
            <person name="De Bellis F."/>
            <person name="Dussert S."/>
            <person name="Garsmeur O."/>
            <person name="Gayraud T."/>
            <person name="Guignon V."/>
            <person name="Jahn K."/>
            <person name="Jamilloux V."/>
            <person name="Joet T."/>
            <person name="Labadie K."/>
            <person name="Lan T."/>
            <person name="Leclercq J."/>
            <person name="Lepelley M."/>
            <person name="Leroy T."/>
            <person name="Li L.T."/>
            <person name="Librado P."/>
            <person name="Lopez L."/>
            <person name="Munoz A."/>
            <person name="Noel B."/>
            <person name="Pallavicini A."/>
            <person name="Perrotta G."/>
            <person name="Poncet V."/>
            <person name="Pot D."/>
            <person name="Priyono X."/>
            <person name="Rigoreau M."/>
            <person name="Rouard M."/>
            <person name="Rozas J."/>
            <person name="Tranchant-Dubreuil C."/>
            <person name="VanBuren R."/>
            <person name="Zhang Q."/>
            <person name="Andrade A.C."/>
            <person name="Argout X."/>
            <person name="Bertrand B."/>
            <person name="de Kochko A."/>
            <person name="Graziosi G."/>
            <person name="Henry R.J."/>
            <person name="Jayarama X."/>
            <person name="Ming R."/>
            <person name="Nagai C."/>
            <person name="Rounsley S."/>
            <person name="Sankoff D."/>
            <person name="Giuliano G."/>
            <person name="Albert V.A."/>
            <person name="Wincker P."/>
            <person name="Lashermes P."/>
        </authorList>
    </citation>
    <scope>NUCLEOTIDE SEQUENCE [LARGE SCALE GENOMIC DNA]</scope>
    <source>
        <strain evidence="2">cv. DH200-94</strain>
    </source>
</reference>
<keyword evidence="2" id="KW-1185">Reference proteome</keyword>
<organism evidence="1 2">
    <name type="scientific">Coffea canephora</name>
    <name type="common">Robusta coffee</name>
    <dbReference type="NCBI Taxonomy" id="49390"/>
    <lineage>
        <taxon>Eukaryota</taxon>
        <taxon>Viridiplantae</taxon>
        <taxon>Streptophyta</taxon>
        <taxon>Embryophyta</taxon>
        <taxon>Tracheophyta</taxon>
        <taxon>Spermatophyta</taxon>
        <taxon>Magnoliopsida</taxon>
        <taxon>eudicotyledons</taxon>
        <taxon>Gunneridae</taxon>
        <taxon>Pentapetalae</taxon>
        <taxon>asterids</taxon>
        <taxon>lamiids</taxon>
        <taxon>Gentianales</taxon>
        <taxon>Rubiaceae</taxon>
        <taxon>Ixoroideae</taxon>
        <taxon>Gardenieae complex</taxon>
        <taxon>Bertiereae - Coffeeae clade</taxon>
        <taxon>Coffeeae</taxon>
        <taxon>Coffea</taxon>
    </lineage>
</organism>
<proteinExistence type="predicted"/>
<dbReference type="EMBL" id="HG739436">
    <property type="protein sequence ID" value="CDP19115.1"/>
    <property type="molecule type" value="Genomic_DNA"/>
</dbReference>
<dbReference type="PANTHER" id="PTHR35115">
    <property type="entry name" value="CYCLIN DELTA-3"/>
    <property type="match status" value="1"/>
</dbReference>
<evidence type="ECO:0000313" key="2">
    <source>
        <dbReference type="Proteomes" id="UP000295252"/>
    </source>
</evidence>
<dbReference type="STRING" id="49390.A0A068VE67"/>
<dbReference type="InParanoid" id="A0A068VE67"/>
<dbReference type="PANTHER" id="PTHR35115:SF1">
    <property type="entry name" value="PROTEIN IN CHLOROPLAST ATPASE BIOGENESIS, CHLOROPLASTIC"/>
    <property type="match status" value="1"/>
</dbReference>
<dbReference type="AlphaFoldDB" id="A0A068VE67"/>
<protein>
    <submittedName>
        <fullName evidence="1">DH200=94 genomic scaffold, scaffold_352</fullName>
    </submittedName>
</protein>
<accession>A0A068VE67</accession>
<evidence type="ECO:0000313" key="1">
    <source>
        <dbReference type="EMBL" id="CDP19115.1"/>
    </source>
</evidence>
<name>A0A068VE67_COFCA</name>
<dbReference type="InterPro" id="IPR045287">
    <property type="entry name" value="PAB"/>
</dbReference>
<dbReference type="Gramene" id="CDP19115">
    <property type="protein sequence ID" value="CDP19115"/>
    <property type="gene ID" value="GSCOC_T00003351001"/>
</dbReference>
<sequence>MILPCVKTCVTTGESLISLGAKRGLIPLAVPVRKHLRCSVTTFLRWPTAPTGMPMPVIQVQKHRIWLLAKNVSLKMLRILNWGQYCVYTFCCLQVALDEATFLLDLASVEGTWDDNLDRIAECYQEAGLHEIAKFVLYRN</sequence>
<dbReference type="Proteomes" id="UP000295252">
    <property type="component" value="Unassembled WGS sequence"/>
</dbReference>
<dbReference type="PhylomeDB" id="A0A068VE67"/>
<gene>
    <name evidence="1" type="ORF">GSCOC_T00003351001</name>
</gene>